<proteinExistence type="inferred from homology"/>
<keyword evidence="3" id="KW-0722">Serine protease inhibitor</keyword>
<dbReference type="AlphaFoldDB" id="A0A200Q4B0"/>
<evidence type="ECO:0000313" key="5">
    <source>
        <dbReference type="Proteomes" id="UP000195402"/>
    </source>
</evidence>
<evidence type="ECO:0000256" key="1">
    <source>
        <dbReference type="ARBA" id="ARBA00008210"/>
    </source>
</evidence>
<dbReference type="PANTHER" id="PTHR33091:SF29">
    <property type="entry name" value="SUBTILISIN INHIBITOR 1"/>
    <property type="match status" value="1"/>
</dbReference>
<evidence type="ECO:0000256" key="2">
    <source>
        <dbReference type="ARBA" id="ARBA00022690"/>
    </source>
</evidence>
<dbReference type="PANTHER" id="PTHR33091">
    <property type="entry name" value="PROTEIN, PUTATIVE, EXPRESSED-RELATED"/>
    <property type="match status" value="1"/>
</dbReference>
<sequence>MASSECSGNNAKTSWPELVGVLGDTAKETIEKENPAVTVVILRQGSIVDAQYREDRVRVFVDTRYLVVEVPKIG</sequence>
<dbReference type="OMA" id="MTDCIDS"/>
<dbReference type="InterPro" id="IPR000864">
    <property type="entry name" value="Prot_inh_pot1"/>
</dbReference>
<dbReference type="Pfam" id="PF00280">
    <property type="entry name" value="potato_inhibit"/>
    <property type="match status" value="1"/>
</dbReference>
<dbReference type="Gene3D" id="3.30.10.10">
    <property type="entry name" value="Trypsin Inhibitor V, subunit A"/>
    <property type="match status" value="1"/>
</dbReference>
<evidence type="ECO:0000256" key="3">
    <source>
        <dbReference type="ARBA" id="ARBA00022900"/>
    </source>
</evidence>
<dbReference type="Proteomes" id="UP000195402">
    <property type="component" value="Unassembled WGS sequence"/>
</dbReference>
<reference evidence="4 5" key="1">
    <citation type="journal article" date="2017" name="Mol. Plant">
        <title>The Genome of Medicinal Plant Macleaya cordata Provides New Insights into Benzylisoquinoline Alkaloids Metabolism.</title>
        <authorList>
            <person name="Liu X."/>
            <person name="Liu Y."/>
            <person name="Huang P."/>
            <person name="Ma Y."/>
            <person name="Qing Z."/>
            <person name="Tang Q."/>
            <person name="Cao H."/>
            <person name="Cheng P."/>
            <person name="Zheng Y."/>
            <person name="Yuan Z."/>
            <person name="Zhou Y."/>
            <person name="Liu J."/>
            <person name="Tang Z."/>
            <person name="Zhuo Y."/>
            <person name="Zhang Y."/>
            <person name="Yu L."/>
            <person name="Huang J."/>
            <person name="Yang P."/>
            <person name="Peng Q."/>
            <person name="Zhang J."/>
            <person name="Jiang W."/>
            <person name="Zhang Z."/>
            <person name="Lin K."/>
            <person name="Ro D.K."/>
            <person name="Chen X."/>
            <person name="Xiong X."/>
            <person name="Shang Y."/>
            <person name="Huang S."/>
            <person name="Zeng J."/>
        </authorList>
    </citation>
    <scope>NUCLEOTIDE SEQUENCE [LARGE SCALE GENOMIC DNA]</scope>
    <source>
        <strain evidence="5">cv. BLH2017</strain>
        <tissue evidence="4">Root</tissue>
    </source>
</reference>
<comment type="caution">
    <text evidence="4">The sequence shown here is derived from an EMBL/GenBank/DDBJ whole genome shotgun (WGS) entry which is preliminary data.</text>
</comment>
<dbReference type="InParanoid" id="A0A200Q4B0"/>
<dbReference type="PRINTS" id="PR00292">
    <property type="entry name" value="POTATOINHBTR"/>
</dbReference>
<comment type="similarity">
    <text evidence="1">Belongs to the protease inhibitor I13 (potato type I serine protease inhibitor) family.</text>
</comment>
<name>A0A200Q4B0_MACCD</name>
<dbReference type="GO" id="GO:0004867">
    <property type="term" value="F:serine-type endopeptidase inhibitor activity"/>
    <property type="evidence" value="ECO:0007669"/>
    <property type="project" value="UniProtKB-KW"/>
</dbReference>
<dbReference type="InterPro" id="IPR036354">
    <property type="entry name" value="Prot_inh_pot1_sf"/>
</dbReference>
<keyword evidence="5" id="KW-1185">Reference proteome</keyword>
<dbReference type="SUPFAM" id="SSF54654">
    <property type="entry name" value="CI-2 family of serine protease inhibitors"/>
    <property type="match status" value="1"/>
</dbReference>
<protein>
    <submittedName>
        <fullName evidence="4">Proteinase inhibitor I13</fullName>
    </submittedName>
</protein>
<evidence type="ECO:0000313" key="4">
    <source>
        <dbReference type="EMBL" id="OVA05296.1"/>
    </source>
</evidence>
<dbReference type="EMBL" id="MVGT01003118">
    <property type="protein sequence ID" value="OVA05296.1"/>
    <property type="molecule type" value="Genomic_DNA"/>
</dbReference>
<dbReference type="OrthoDB" id="10013825at2759"/>
<keyword evidence="2" id="KW-0646">Protease inhibitor</keyword>
<gene>
    <name evidence="4" type="ORF">BVC80_441g38</name>
</gene>
<organism evidence="4 5">
    <name type="scientific">Macleaya cordata</name>
    <name type="common">Five-seeded plume-poppy</name>
    <name type="synonym">Bocconia cordata</name>
    <dbReference type="NCBI Taxonomy" id="56857"/>
    <lineage>
        <taxon>Eukaryota</taxon>
        <taxon>Viridiplantae</taxon>
        <taxon>Streptophyta</taxon>
        <taxon>Embryophyta</taxon>
        <taxon>Tracheophyta</taxon>
        <taxon>Spermatophyta</taxon>
        <taxon>Magnoliopsida</taxon>
        <taxon>Ranunculales</taxon>
        <taxon>Papaveraceae</taxon>
        <taxon>Papaveroideae</taxon>
        <taxon>Macleaya</taxon>
    </lineage>
</organism>
<dbReference type="GO" id="GO:0009611">
    <property type="term" value="P:response to wounding"/>
    <property type="evidence" value="ECO:0007669"/>
    <property type="project" value="InterPro"/>
</dbReference>
<accession>A0A200Q4B0</accession>
<dbReference type="PROSITE" id="PS00285">
    <property type="entry name" value="POTATO_INHIBITOR"/>
    <property type="match status" value="1"/>
</dbReference>